<evidence type="ECO:0000313" key="1">
    <source>
        <dbReference type="EMBL" id="KAE9979687.1"/>
    </source>
</evidence>
<protein>
    <submittedName>
        <fullName evidence="1">Uncharacterized protein</fullName>
    </submittedName>
</protein>
<organism evidence="1 3">
    <name type="scientific">Venturia inaequalis</name>
    <name type="common">Apple scab fungus</name>
    <dbReference type="NCBI Taxonomy" id="5025"/>
    <lineage>
        <taxon>Eukaryota</taxon>
        <taxon>Fungi</taxon>
        <taxon>Dikarya</taxon>
        <taxon>Ascomycota</taxon>
        <taxon>Pezizomycotina</taxon>
        <taxon>Dothideomycetes</taxon>
        <taxon>Pleosporomycetidae</taxon>
        <taxon>Venturiales</taxon>
        <taxon>Venturiaceae</taxon>
        <taxon>Venturia</taxon>
    </lineage>
</organism>
<name>A0A8H3V274_VENIN</name>
<evidence type="ECO:0000313" key="3">
    <source>
        <dbReference type="Proteomes" id="UP000447873"/>
    </source>
</evidence>
<dbReference type="EMBL" id="WNWR01000189">
    <property type="protein sequence ID" value="KAE9989391.1"/>
    <property type="molecule type" value="Genomic_DNA"/>
</dbReference>
<evidence type="ECO:0000313" key="4">
    <source>
        <dbReference type="Proteomes" id="UP000490939"/>
    </source>
</evidence>
<dbReference type="AlphaFoldDB" id="A0A8H3V274"/>
<dbReference type="Proteomes" id="UP000490939">
    <property type="component" value="Unassembled WGS sequence"/>
</dbReference>
<dbReference type="EMBL" id="WNWS01000114">
    <property type="protein sequence ID" value="KAE9979687.1"/>
    <property type="molecule type" value="Genomic_DNA"/>
</dbReference>
<sequence length="123" mass="14151">MRLVVAELKTRTDLINVAIKFCDKVHERGPLSELIEPFKVFREIDLSGSTALHKKEFSIERVTTELDPHCDLSREIPKRVGKRLRAYCKNVKDVVEGRELENEPENLFDGVGEPRKPKVGPWL</sequence>
<evidence type="ECO:0000313" key="2">
    <source>
        <dbReference type="EMBL" id="KAE9989391.1"/>
    </source>
</evidence>
<gene>
    <name evidence="2" type="ORF">EG327_002738</name>
    <name evidence="1" type="ORF">EG328_000737</name>
</gene>
<proteinExistence type="predicted"/>
<reference evidence="1 3" key="1">
    <citation type="submission" date="2018-12" db="EMBL/GenBank/DDBJ databases">
        <title>Venturia inaequalis Genome Resource.</title>
        <authorList>
            <person name="Lichtner F.J."/>
        </authorList>
    </citation>
    <scope>NUCLEOTIDE SEQUENCE [LARGE SCALE GENOMIC DNA]</scope>
    <source>
        <strain evidence="1 3">120213</strain>
        <strain evidence="2 4">DMI_063113</strain>
    </source>
</reference>
<accession>A0A8H3V274</accession>
<comment type="caution">
    <text evidence="1">The sequence shown here is derived from an EMBL/GenBank/DDBJ whole genome shotgun (WGS) entry which is preliminary data.</text>
</comment>
<keyword evidence="4" id="KW-1185">Reference proteome</keyword>
<dbReference type="Proteomes" id="UP000447873">
    <property type="component" value="Unassembled WGS sequence"/>
</dbReference>